<sequence>MNLRPGNPAFRVLCLAALLLMALPSTAQTDLAAPGRELPFRPGQVAVPCLTPMAQSLHQAGQAGGQAARAALEALRPDLPSDPDRYLELAEGTRVFIPRHNGALSDSRLQKVLTHLEEALLQTRHLLEGYGLPVPGRITIVLAPVESGAKGYLVPVTGDSNLVMVLNFPARGEALARAAVHQYAHAAALAGTSPIPAGWAEAFATWTGIRRTGYPTMAERRILEHRRDHLSDGLGSGNLELSAGNALWFLYLDEAFGQEAVRLTLEELRRQTTEEALELGVRRAAGYSLRQAFRDFHLWAVLTGTRSTGRHLNFAHIMSEPRFASTAENYPALSVHADAPVASMGATQVLLGSDGADTGGLVLRFEGELGTDWEADVLLVRGDGSMHRVPFALGTDGRGEATLPLADMQEAMLLIRNLNPQPSGGQRYTWAAHREAAYPFELNILEALPSENDPAGILISWETESEQDLIGFNILRVPEAGGQPVRINPIWVPAIGDLSSATSYQYMDSTAETGLNYVYHLEGITRDGLASRSGTVASAIPSP</sequence>
<feature type="signal peptide" evidence="1">
    <location>
        <begin position="1"/>
        <end position="27"/>
    </location>
</feature>
<evidence type="ECO:0000256" key="1">
    <source>
        <dbReference type="SAM" id="SignalP"/>
    </source>
</evidence>
<organism evidence="2 3">
    <name type="scientific">Candidatus Polarisedimenticola svalbardensis</name>
    <dbReference type="NCBI Taxonomy" id="2886004"/>
    <lineage>
        <taxon>Bacteria</taxon>
        <taxon>Pseudomonadati</taxon>
        <taxon>Acidobacteriota</taxon>
        <taxon>Candidatus Polarisedimenticolia</taxon>
        <taxon>Candidatus Polarisedimenticolales</taxon>
        <taxon>Candidatus Polarisedimenticolaceae</taxon>
        <taxon>Candidatus Polarisedimenticola</taxon>
    </lineage>
</organism>
<evidence type="ECO:0000313" key="3">
    <source>
        <dbReference type="Proteomes" id="UP000648239"/>
    </source>
</evidence>
<dbReference type="InterPro" id="IPR013783">
    <property type="entry name" value="Ig-like_fold"/>
</dbReference>
<dbReference type="EMBL" id="JACXWD010000042">
    <property type="protein sequence ID" value="MBD3868756.1"/>
    <property type="molecule type" value="Genomic_DNA"/>
</dbReference>
<evidence type="ECO:0000313" key="2">
    <source>
        <dbReference type="EMBL" id="MBD3868756.1"/>
    </source>
</evidence>
<dbReference type="AlphaFoldDB" id="A0A8J6Y9C2"/>
<proteinExistence type="predicted"/>
<dbReference type="Proteomes" id="UP000648239">
    <property type="component" value="Unassembled WGS sequence"/>
</dbReference>
<gene>
    <name evidence="2" type="ORF">IFK94_11580</name>
</gene>
<dbReference type="Gene3D" id="2.60.40.10">
    <property type="entry name" value="Immunoglobulins"/>
    <property type="match status" value="1"/>
</dbReference>
<feature type="chain" id="PRO_5035186396" evidence="1">
    <location>
        <begin position="28"/>
        <end position="543"/>
    </location>
</feature>
<comment type="caution">
    <text evidence="2">The sequence shown here is derived from an EMBL/GenBank/DDBJ whole genome shotgun (WGS) entry which is preliminary data.</text>
</comment>
<keyword evidence="1" id="KW-0732">Signal</keyword>
<name>A0A8J6Y9C2_9BACT</name>
<protein>
    <submittedName>
        <fullName evidence="2">Uncharacterized protein</fullName>
    </submittedName>
</protein>
<accession>A0A8J6Y9C2</accession>
<reference evidence="2 3" key="1">
    <citation type="submission" date="2020-08" db="EMBL/GenBank/DDBJ databases">
        <title>Acidobacteriota in marine sediments use diverse sulfur dissimilation pathways.</title>
        <authorList>
            <person name="Wasmund K."/>
        </authorList>
    </citation>
    <scope>NUCLEOTIDE SEQUENCE [LARGE SCALE GENOMIC DNA]</scope>
    <source>
        <strain evidence="2">MAG AM4</strain>
    </source>
</reference>